<sequence>MTQTNKRVSRPLSALTPQRGLMESRETSLWLTPVLRRLFYYTEFTPNIIEFYLLHSTPCSERMKVDNTLSFGNYKLTRLDGYSPSIGVAALFVTARSLIPEVLYNHRFGAHLPSLFTEKRKCYVESTLDSAVLSTCQTSKPDFIVEVHTTWLLTNARYKLHFDLLCLVQLVSPRTVIPTPESNVILLVHRLTEVPDWVKTRDSFRKRININATYVRPAQGYEILLGGMQ</sequence>
<gene>
    <name evidence="1" type="ORF">PHMEG_00017618</name>
</gene>
<name>A0A225VW52_9STRA</name>
<comment type="caution">
    <text evidence="1">The sequence shown here is derived from an EMBL/GenBank/DDBJ whole genome shotgun (WGS) entry which is preliminary data.</text>
</comment>
<dbReference type="Proteomes" id="UP000198211">
    <property type="component" value="Unassembled WGS sequence"/>
</dbReference>
<dbReference type="EMBL" id="NBNE01002708">
    <property type="protein sequence ID" value="OWZ09643.1"/>
    <property type="molecule type" value="Genomic_DNA"/>
</dbReference>
<evidence type="ECO:0000313" key="2">
    <source>
        <dbReference type="Proteomes" id="UP000198211"/>
    </source>
</evidence>
<evidence type="ECO:0000313" key="1">
    <source>
        <dbReference type="EMBL" id="OWZ09643.1"/>
    </source>
</evidence>
<accession>A0A225VW52</accession>
<protein>
    <submittedName>
        <fullName evidence="1">Uncharacterized protein</fullName>
    </submittedName>
</protein>
<proteinExistence type="predicted"/>
<keyword evidence="2" id="KW-1185">Reference proteome</keyword>
<dbReference type="AlphaFoldDB" id="A0A225VW52"/>
<organism evidence="1 2">
    <name type="scientific">Phytophthora megakarya</name>
    <dbReference type="NCBI Taxonomy" id="4795"/>
    <lineage>
        <taxon>Eukaryota</taxon>
        <taxon>Sar</taxon>
        <taxon>Stramenopiles</taxon>
        <taxon>Oomycota</taxon>
        <taxon>Peronosporomycetes</taxon>
        <taxon>Peronosporales</taxon>
        <taxon>Peronosporaceae</taxon>
        <taxon>Phytophthora</taxon>
    </lineage>
</organism>
<reference evidence="2" key="1">
    <citation type="submission" date="2017-03" db="EMBL/GenBank/DDBJ databases">
        <title>Phytopthora megakarya and P. palmivora, two closely related causual agents of cacao black pod achieved similar genome size and gene model numbers by different mechanisms.</title>
        <authorList>
            <person name="Ali S."/>
            <person name="Shao J."/>
            <person name="Larry D.J."/>
            <person name="Kronmiller B."/>
            <person name="Shen D."/>
            <person name="Strem M.D."/>
            <person name="Melnick R.L."/>
            <person name="Guiltinan M.J."/>
            <person name="Tyler B.M."/>
            <person name="Meinhardt L.W."/>
            <person name="Bailey B.A."/>
        </authorList>
    </citation>
    <scope>NUCLEOTIDE SEQUENCE [LARGE SCALE GENOMIC DNA]</scope>
    <source>
        <strain evidence="2">zdho120</strain>
    </source>
</reference>